<keyword evidence="1" id="KW-0489">Methyltransferase</keyword>
<evidence type="ECO:0000256" key="1">
    <source>
        <dbReference type="ARBA" id="ARBA00022603"/>
    </source>
</evidence>
<evidence type="ECO:0000259" key="5">
    <source>
        <dbReference type="Pfam" id="PF08100"/>
    </source>
</evidence>
<evidence type="ECO:0000313" key="6">
    <source>
        <dbReference type="EMBL" id="KAK9152938.1"/>
    </source>
</evidence>
<keyword evidence="3" id="KW-0949">S-adenosyl-L-methionine</keyword>
<protein>
    <recommendedName>
        <fullName evidence="8">O-methyltransferase</fullName>
    </recommendedName>
</protein>
<dbReference type="InterPro" id="IPR016461">
    <property type="entry name" value="COMT-like"/>
</dbReference>
<evidence type="ECO:0008006" key="8">
    <source>
        <dbReference type="Google" id="ProtNLM"/>
    </source>
</evidence>
<dbReference type="EMBL" id="JBBNAE010000001">
    <property type="protein sequence ID" value="KAK9152938.1"/>
    <property type="molecule type" value="Genomic_DNA"/>
</dbReference>
<dbReference type="InterPro" id="IPR036388">
    <property type="entry name" value="WH-like_DNA-bd_sf"/>
</dbReference>
<evidence type="ECO:0000259" key="4">
    <source>
        <dbReference type="Pfam" id="PF00891"/>
    </source>
</evidence>
<dbReference type="GO" id="GO:0046983">
    <property type="term" value="F:protein dimerization activity"/>
    <property type="evidence" value="ECO:0007669"/>
    <property type="project" value="InterPro"/>
</dbReference>
<dbReference type="PROSITE" id="PS51683">
    <property type="entry name" value="SAM_OMT_II"/>
    <property type="match status" value="1"/>
</dbReference>
<evidence type="ECO:0000313" key="7">
    <source>
        <dbReference type="Proteomes" id="UP001417504"/>
    </source>
</evidence>
<evidence type="ECO:0000256" key="2">
    <source>
        <dbReference type="ARBA" id="ARBA00022679"/>
    </source>
</evidence>
<dbReference type="InterPro" id="IPR001077">
    <property type="entry name" value="COMT_C"/>
</dbReference>
<dbReference type="Pfam" id="PF00891">
    <property type="entry name" value="Methyltransf_2"/>
    <property type="match status" value="1"/>
</dbReference>
<dbReference type="FunFam" id="1.10.10.10:FF:000213">
    <property type="entry name" value="Coniferyl alcohol 9-O-methyltransferase"/>
    <property type="match status" value="1"/>
</dbReference>
<accession>A0AAP0KHZ3</accession>
<dbReference type="GO" id="GO:0032259">
    <property type="term" value="P:methylation"/>
    <property type="evidence" value="ECO:0007669"/>
    <property type="project" value="UniProtKB-KW"/>
</dbReference>
<dbReference type="InterPro" id="IPR012967">
    <property type="entry name" value="COMT_dimerisation"/>
</dbReference>
<feature type="domain" description="O-methyltransferase dimerisation" evidence="5">
    <location>
        <begin position="26"/>
        <end position="121"/>
    </location>
</feature>
<comment type="caution">
    <text evidence="6">The sequence shown here is derived from an EMBL/GenBank/DDBJ whole genome shotgun (WGS) entry which is preliminary data.</text>
</comment>
<keyword evidence="7" id="KW-1185">Reference proteome</keyword>
<dbReference type="FunFam" id="3.40.50.150:FF:000057">
    <property type="entry name" value="O-methyltransferase ZRP4"/>
    <property type="match status" value="1"/>
</dbReference>
<keyword evidence="2" id="KW-0808">Transferase</keyword>
<evidence type="ECO:0000256" key="3">
    <source>
        <dbReference type="ARBA" id="ARBA00022691"/>
    </source>
</evidence>
<dbReference type="CDD" id="cd02440">
    <property type="entry name" value="AdoMet_MTases"/>
    <property type="match status" value="1"/>
</dbReference>
<feature type="domain" description="O-methyltransferase C-terminal" evidence="4">
    <location>
        <begin position="139"/>
        <end position="348"/>
    </location>
</feature>
<organism evidence="6 7">
    <name type="scientific">Stephania japonica</name>
    <dbReference type="NCBI Taxonomy" id="461633"/>
    <lineage>
        <taxon>Eukaryota</taxon>
        <taxon>Viridiplantae</taxon>
        <taxon>Streptophyta</taxon>
        <taxon>Embryophyta</taxon>
        <taxon>Tracheophyta</taxon>
        <taxon>Spermatophyta</taxon>
        <taxon>Magnoliopsida</taxon>
        <taxon>Ranunculales</taxon>
        <taxon>Menispermaceae</taxon>
        <taxon>Menispermoideae</taxon>
        <taxon>Cissampelideae</taxon>
        <taxon>Stephania</taxon>
    </lineage>
</organism>
<dbReference type="GO" id="GO:0008171">
    <property type="term" value="F:O-methyltransferase activity"/>
    <property type="evidence" value="ECO:0007669"/>
    <property type="project" value="InterPro"/>
</dbReference>
<proteinExistence type="predicted"/>
<dbReference type="InterPro" id="IPR036390">
    <property type="entry name" value="WH_DNA-bd_sf"/>
</dbReference>
<dbReference type="SUPFAM" id="SSF53335">
    <property type="entry name" value="S-adenosyl-L-methionine-dependent methyltransferases"/>
    <property type="match status" value="1"/>
</dbReference>
<dbReference type="AlphaFoldDB" id="A0AAP0KHZ3"/>
<sequence>MAEMGSRAEDRGKHEDLLEAQACIYKHTFSFVNSMSLKCAVELRIPDIIHNHKKPMTCSELVNALQIHESRSTHLYRLMRILVHNGFFALQKIHSDDHLRGEEQDDGEGYVLTTISKLLLKNHCLFPILFLGPELFRPWQSLSNWLKGGDGNSPFEAVHGKNLWEFGLEKLDVCNLFNEAMTADSSVVSSALVTKCKDIFMGLTSVVDVGGGFGIMARVIAETFPHIKCTVLDLPHVVASCKGTGNLEFVAGDMFQAIPSADALLLKWILHEMTDEDCLKILKRCRESILSKEKGGKVIIMDIVLDPNGGTPESVELQLFLDLQLMVDVNGKQRTESEWKKLFVESGFASYKINYVLAMFSQTYPRNPYHHIVPPLPVLNYRTCTITDVGEKGMMGRFVEMLPENITTFDNVRPVTCSSFPLDPSKSKL</sequence>
<dbReference type="InterPro" id="IPR029063">
    <property type="entry name" value="SAM-dependent_MTases_sf"/>
</dbReference>
<dbReference type="Proteomes" id="UP001417504">
    <property type="component" value="Unassembled WGS sequence"/>
</dbReference>
<dbReference type="PANTHER" id="PTHR11746">
    <property type="entry name" value="O-METHYLTRANSFERASE"/>
    <property type="match status" value="1"/>
</dbReference>
<dbReference type="Gene3D" id="3.40.50.150">
    <property type="entry name" value="Vaccinia Virus protein VP39"/>
    <property type="match status" value="1"/>
</dbReference>
<dbReference type="Pfam" id="PF08100">
    <property type="entry name" value="Dimerisation"/>
    <property type="match status" value="1"/>
</dbReference>
<dbReference type="Gene3D" id="1.10.10.10">
    <property type="entry name" value="Winged helix-like DNA-binding domain superfamily/Winged helix DNA-binding domain"/>
    <property type="match status" value="1"/>
</dbReference>
<gene>
    <name evidence="6" type="ORF">Sjap_000418</name>
</gene>
<name>A0AAP0KHZ3_9MAGN</name>
<dbReference type="SUPFAM" id="SSF46785">
    <property type="entry name" value="Winged helix' DNA-binding domain"/>
    <property type="match status" value="1"/>
</dbReference>
<reference evidence="6 7" key="1">
    <citation type="submission" date="2024-01" db="EMBL/GenBank/DDBJ databases">
        <title>Genome assemblies of Stephania.</title>
        <authorList>
            <person name="Yang L."/>
        </authorList>
    </citation>
    <scope>NUCLEOTIDE SEQUENCE [LARGE SCALE GENOMIC DNA]</scope>
    <source>
        <strain evidence="6">QJT</strain>
        <tissue evidence="6">Leaf</tissue>
    </source>
</reference>